<feature type="compositionally biased region" description="Basic and acidic residues" evidence="1">
    <location>
        <begin position="117"/>
        <end position="131"/>
    </location>
</feature>
<dbReference type="EMBL" id="ML975169">
    <property type="protein sequence ID" value="KAF1809956.1"/>
    <property type="molecule type" value="Genomic_DNA"/>
</dbReference>
<accession>A0A6G1FW86</accession>
<feature type="compositionally biased region" description="Basic and acidic residues" evidence="1">
    <location>
        <begin position="258"/>
        <end position="289"/>
    </location>
</feature>
<feature type="compositionally biased region" description="Basic and acidic residues" evidence="1">
    <location>
        <begin position="87"/>
        <end position="105"/>
    </location>
</feature>
<organism evidence="2">
    <name type="scientific">Eremomyces bilateralis CBS 781.70</name>
    <dbReference type="NCBI Taxonomy" id="1392243"/>
    <lineage>
        <taxon>Eukaryota</taxon>
        <taxon>Fungi</taxon>
        <taxon>Dikarya</taxon>
        <taxon>Ascomycota</taxon>
        <taxon>Pezizomycotina</taxon>
        <taxon>Dothideomycetes</taxon>
        <taxon>Dothideomycetes incertae sedis</taxon>
        <taxon>Eremomycetales</taxon>
        <taxon>Eremomycetaceae</taxon>
        <taxon>Eremomyces</taxon>
    </lineage>
</organism>
<feature type="region of interest" description="Disordered" evidence="1">
    <location>
        <begin position="69"/>
        <end position="328"/>
    </location>
</feature>
<feature type="compositionally biased region" description="Basic residues" evidence="1">
    <location>
        <begin position="132"/>
        <end position="143"/>
    </location>
</feature>
<proteinExistence type="predicted"/>
<sequence length="437" mass="50878">MADANESDDYVTELLKKDAKESSSQYRSLGIGAFLPKRPTTQAPKPNTRFLKHILRETDSHNAALLAKEAGESRARLRAMQRGTAGRGREKKVAESGRPDRTSDRGRKRRYDDDDPIEPKRTKVRSDEREGKRPHRYHRHRSSSRSDESRSRSRTREDTRHRRRHRRRSPTCSEESKTRSRSPDGRRRRHAATDDDKPRHRSSREHKGRRNRSRSPDRRDHSERARSRSPKHGSSRRHRDKRSRSRSRTRSGSRTRVPRKESRRSSRREYGEGYDEKRRRKRVGEDVNHHRSPSAGRAAESDPLEDIVGPLLPPPEPKVRTRGRGKISSSAMDAHFDANYDPSADVQPDSDVAEEWDQAVEAFRDRQKWKQQGADRLREAGFTEDEVKKWEKGGEKTEEDVRWAKQGEGREWDRGKVVSVDGQHIEQKAEWGRLKGT</sequence>
<evidence type="ECO:0000256" key="1">
    <source>
        <dbReference type="SAM" id="MobiDB-lite"/>
    </source>
</evidence>
<keyword evidence="3" id="KW-1185">Reference proteome</keyword>
<feature type="compositionally biased region" description="Basic and acidic residues" evidence="1">
    <location>
        <begin position="144"/>
        <end position="160"/>
    </location>
</feature>
<dbReference type="PANTHER" id="PTHR40132:SF1">
    <property type="entry name" value="PRE-MRNA-SPLICING FACTOR 38B"/>
    <property type="match status" value="1"/>
</dbReference>
<feature type="region of interest" description="Disordered" evidence="1">
    <location>
        <begin position="17"/>
        <end position="47"/>
    </location>
</feature>
<dbReference type="PANTHER" id="PTHR40132">
    <property type="entry name" value="PRE-MRNA-SPLICING FACTOR 38B"/>
    <property type="match status" value="1"/>
</dbReference>
<reference evidence="4" key="3">
    <citation type="submission" date="2025-04" db="UniProtKB">
        <authorList>
            <consortium name="RefSeq"/>
        </authorList>
    </citation>
    <scope>IDENTIFICATION</scope>
    <source>
        <strain evidence="4">CBS 781.70</strain>
    </source>
</reference>
<dbReference type="Proteomes" id="UP000504638">
    <property type="component" value="Unplaced"/>
</dbReference>
<feature type="compositionally biased region" description="Basic and acidic residues" evidence="1">
    <location>
        <begin position="174"/>
        <end position="198"/>
    </location>
</feature>
<evidence type="ECO:0000313" key="4">
    <source>
        <dbReference type="RefSeq" id="XP_033531587.1"/>
    </source>
</evidence>
<dbReference type="OrthoDB" id="2431475at2759"/>
<dbReference type="AlphaFoldDB" id="A0A6G1FW86"/>
<feature type="compositionally biased region" description="Basic residues" evidence="1">
    <location>
        <begin position="227"/>
        <end position="257"/>
    </location>
</feature>
<reference evidence="2 4" key="1">
    <citation type="submission" date="2020-01" db="EMBL/GenBank/DDBJ databases">
        <authorList>
            <consortium name="DOE Joint Genome Institute"/>
            <person name="Haridas S."/>
            <person name="Albert R."/>
            <person name="Binder M."/>
            <person name="Bloem J."/>
            <person name="Labutti K."/>
            <person name="Salamov A."/>
            <person name="Andreopoulos B."/>
            <person name="Baker S.E."/>
            <person name="Barry K."/>
            <person name="Bills G."/>
            <person name="Bluhm B.H."/>
            <person name="Cannon C."/>
            <person name="Castanera R."/>
            <person name="Culley D.E."/>
            <person name="Daum C."/>
            <person name="Ezra D."/>
            <person name="Gonzalez J.B."/>
            <person name="Henrissat B."/>
            <person name="Kuo A."/>
            <person name="Liang C."/>
            <person name="Lipzen A."/>
            <person name="Lutzoni F."/>
            <person name="Magnuson J."/>
            <person name="Mondo S."/>
            <person name="Nolan M."/>
            <person name="Ohm R."/>
            <person name="Pangilinan J."/>
            <person name="Park H.-J."/>
            <person name="Ramirez L."/>
            <person name="Alfaro M."/>
            <person name="Sun H."/>
            <person name="Tritt A."/>
            <person name="Yoshinaga Y."/>
            <person name="Zwiers L.-H."/>
            <person name="Turgeon B.G."/>
            <person name="Goodwin S.B."/>
            <person name="Spatafora J.W."/>
            <person name="Crous P.W."/>
            <person name="Grigoriev I.V."/>
        </authorList>
    </citation>
    <scope>NUCLEOTIDE SEQUENCE</scope>
    <source>
        <strain evidence="2 4">CBS 781.70</strain>
    </source>
</reference>
<evidence type="ECO:0000313" key="2">
    <source>
        <dbReference type="EMBL" id="KAF1809956.1"/>
    </source>
</evidence>
<protein>
    <submittedName>
        <fullName evidence="2 4">Uncharacterized protein</fullName>
    </submittedName>
</protein>
<name>A0A6G1FW86_9PEZI</name>
<evidence type="ECO:0000313" key="3">
    <source>
        <dbReference type="Proteomes" id="UP000504638"/>
    </source>
</evidence>
<dbReference type="RefSeq" id="XP_033531587.1">
    <property type="nucleotide sequence ID" value="XM_033677687.1"/>
</dbReference>
<feature type="compositionally biased region" description="Basic and acidic residues" evidence="1">
    <location>
        <begin position="214"/>
        <end position="226"/>
    </location>
</feature>
<reference evidence="4" key="2">
    <citation type="submission" date="2020-04" db="EMBL/GenBank/DDBJ databases">
        <authorList>
            <consortium name="NCBI Genome Project"/>
        </authorList>
    </citation>
    <scope>NUCLEOTIDE SEQUENCE</scope>
    <source>
        <strain evidence="4">CBS 781.70</strain>
    </source>
</reference>
<gene>
    <name evidence="2 4" type="ORF">P152DRAFT_441026</name>
</gene>
<feature type="compositionally biased region" description="Basic residues" evidence="1">
    <location>
        <begin position="199"/>
        <end position="213"/>
    </location>
</feature>
<dbReference type="GeneID" id="54418257"/>